<reference evidence="2 3" key="1">
    <citation type="submission" date="2018-06" db="EMBL/GenBank/DDBJ databases">
        <authorList>
            <consortium name="Pathogen Informatics"/>
            <person name="Doyle S."/>
        </authorList>
    </citation>
    <scope>NUCLEOTIDE SEQUENCE [LARGE SCALE GENOMIC DNA]</scope>
    <source>
        <strain evidence="2 3">NCTC4524</strain>
    </source>
</reference>
<organism evidence="2 3">
    <name type="scientific">Mycolicibacterium senegalense</name>
    <dbReference type="NCBI Taxonomy" id="1796"/>
    <lineage>
        <taxon>Bacteria</taxon>
        <taxon>Bacillati</taxon>
        <taxon>Actinomycetota</taxon>
        <taxon>Actinomycetes</taxon>
        <taxon>Mycobacteriales</taxon>
        <taxon>Mycobacteriaceae</taxon>
        <taxon>Mycolicibacterium</taxon>
    </lineage>
</organism>
<evidence type="ECO:0000256" key="1">
    <source>
        <dbReference type="SAM" id="MobiDB-lite"/>
    </source>
</evidence>
<protein>
    <submittedName>
        <fullName evidence="2">Uncharacterized protein</fullName>
    </submittedName>
</protein>
<name>A0A378SVN3_9MYCO</name>
<accession>A0A378SVN3</accession>
<dbReference type="Proteomes" id="UP000254945">
    <property type="component" value="Unassembled WGS sequence"/>
</dbReference>
<gene>
    <name evidence="2" type="ORF">NCTC4524_00061</name>
</gene>
<evidence type="ECO:0000313" key="3">
    <source>
        <dbReference type="Proteomes" id="UP000254945"/>
    </source>
</evidence>
<evidence type="ECO:0000313" key="2">
    <source>
        <dbReference type="EMBL" id="STZ51316.1"/>
    </source>
</evidence>
<proteinExistence type="predicted"/>
<dbReference type="AlphaFoldDB" id="A0A378SVN3"/>
<feature type="region of interest" description="Disordered" evidence="1">
    <location>
        <begin position="27"/>
        <end position="50"/>
    </location>
</feature>
<dbReference type="EMBL" id="UGQQ01000001">
    <property type="protein sequence ID" value="STZ51316.1"/>
    <property type="molecule type" value="Genomic_DNA"/>
</dbReference>
<sequence>MHGWATLPINSQYANYRDDVYRQLGIAADDDDTEPAVELRPSPSQLPVRA</sequence>